<protein>
    <submittedName>
        <fullName evidence="2">Uncharacterized protein</fullName>
    </submittedName>
</protein>
<dbReference type="EMBL" id="GBRH01205085">
    <property type="protein sequence ID" value="JAD92810.1"/>
    <property type="molecule type" value="Transcribed_RNA"/>
</dbReference>
<name>A0A0A9E4I6_ARUDO</name>
<proteinExistence type="predicted"/>
<accession>A0A0A9E4I6</accession>
<reference evidence="2" key="1">
    <citation type="submission" date="2014-09" db="EMBL/GenBank/DDBJ databases">
        <authorList>
            <person name="Magalhaes I.L.F."/>
            <person name="Oliveira U."/>
            <person name="Santos F.R."/>
            <person name="Vidigal T.H.D.A."/>
            <person name="Brescovit A.D."/>
            <person name="Santos A.J."/>
        </authorList>
    </citation>
    <scope>NUCLEOTIDE SEQUENCE</scope>
    <source>
        <tissue evidence="2">Shoot tissue taken approximately 20 cm above the soil surface</tissue>
    </source>
</reference>
<evidence type="ECO:0000256" key="1">
    <source>
        <dbReference type="SAM" id="MobiDB-lite"/>
    </source>
</evidence>
<dbReference type="AlphaFoldDB" id="A0A0A9E4I6"/>
<feature type="compositionally biased region" description="Basic and acidic residues" evidence="1">
    <location>
        <begin position="46"/>
        <end position="61"/>
    </location>
</feature>
<feature type="compositionally biased region" description="Polar residues" evidence="1">
    <location>
        <begin position="12"/>
        <end position="23"/>
    </location>
</feature>
<evidence type="ECO:0000313" key="2">
    <source>
        <dbReference type="EMBL" id="JAD92810.1"/>
    </source>
</evidence>
<reference evidence="2" key="2">
    <citation type="journal article" date="2015" name="Data Brief">
        <title>Shoot transcriptome of the giant reed, Arundo donax.</title>
        <authorList>
            <person name="Barrero R.A."/>
            <person name="Guerrero F.D."/>
            <person name="Moolhuijzen P."/>
            <person name="Goolsby J.A."/>
            <person name="Tidwell J."/>
            <person name="Bellgard S.E."/>
            <person name="Bellgard M.I."/>
        </authorList>
    </citation>
    <scope>NUCLEOTIDE SEQUENCE</scope>
    <source>
        <tissue evidence="2">Shoot tissue taken approximately 20 cm above the soil surface</tissue>
    </source>
</reference>
<organism evidence="2">
    <name type="scientific">Arundo donax</name>
    <name type="common">Giant reed</name>
    <name type="synonym">Donax arundinaceus</name>
    <dbReference type="NCBI Taxonomy" id="35708"/>
    <lineage>
        <taxon>Eukaryota</taxon>
        <taxon>Viridiplantae</taxon>
        <taxon>Streptophyta</taxon>
        <taxon>Embryophyta</taxon>
        <taxon>Tracheophyta</taxon>
        <taxon>Spermatophyta</taxon>
        <taxon>Magnoliopsida</taxon>
        <taxon>Liliopsida</taxon>
        <taxon>Poales</taxon>
        <taxon>Poaceae</taxon>
        <taxon>PACMAD clade</taxon>
        <taxon>Arundinoideae</taxon>
        <taxon>Arundineae</taxon>
        <taxon>Arundo</taxon>
    </lineage>
</organism>
<feature type="region of interest" description="Disordered" evidence="1">
    <location>
        <begin position="1"/>
        <end position="127"/>
    </location>
</feature>
<sequence length="127" mass="13502">MAQGRRGGLTLMASQTARASSPESARRVLSRIGEMEWARPRGCPDAMRRDGGATGSKRREGSATAWRPCDGGGGVLSRRGPRVNPIGVNGGGRSLTSGRWCEDGERQRTPWMGAFRGGGGESSRLED</sequence>